<dbReference type="GO" id="GO:0000070">
    <property type="term" value="P:mitotic sister chromatid segregation"/>
    <property type="evidence" value="ECO:0007669"/>
    <property type="project" value="InterPro"/>
</dbReference>
<accession>A0AAD5V206</accession>
<sequence length="209" mass="24318">MADLDNQREELPRIAVDTLQDWQRVKASYTSTALAEFEKRVASRTPAEKDALKVHLYKMIERTFEMCKPNLRINGKNYEDMNEDEEGIEPFDESFDRHIWSLSDQSLNLDGEVARERREEPEKMHALMQTILEKQNAVDEKEAEDIMQVEDNELRKAESDVPDQVYENTEAVARQIYAITEELQQSVTAQLERSQRLTEVAAEIKSLKP</sequence>
<gene>
    <name evidence="2" type="ORF">NLI96_g8410</name>
</gene>
<keyword evidence="1" id="KW-0175">Coiled coil</keyword>
<dbReference type="InterPro" id="IPR013950">
    <property type="entry name" value="Mis14/Nsl1"/>
</dbReference>
<dbReference type="EMBL" id="JANAWD010000380">
    <property type="protein sequence ID" value="KAJ3480358.1"/>
    <property type="molecule type" value="Genomic_DNA"/>
</dbReference>
<dbReference type="Pfam" id="PF08641">
    <property type="entry name" value="Mis14"/>
    <property type="match status" value="1"/>
</dbReference>
<proteinExistence type="predicted"/>
<organism evidence="2 3">
    <name type="scientific">Meripilus lineatus</name>
    <dbReference type="NCBI Taxonomy" id="2056292"/>
    <lineage>
        <taxon>Eukaryota</taxon>
        <taxon>Fungi</taxon>
        <taxon>Dikarya</taxon>
        <taxon>Basidiomycota</taxon>
        <taxon>Agaricomycotina</taxon>
        <taxon>Agaricomycetes</taxon>
        <taxon>Polyporales</taxon>
        <taxon>Meripilaceae</taxon>
        <taxon>Meripilus</taxon>
    </lineage>
</organism>
<name>A0AAD5V206_9APHY</name>
<dbReference type="AlphaFoldDB" id="A0AAD5V206"/>
<evidence type="ECO:0000256" key="1">
    <source>
        <dbReference type="SAM" id="Coils"/>
    </source>
</evidence>
<comment type="caution">
    <text evidence="2">The sequence shown here is derived from an EMBL/GenBank/DDBJ whole genome shotgun (WGS) entry which is preliminary data.</text>
</comment>
<reference evidence="2" key="1">
    <citation type="submission" date="2022-07" db="EMBL/GenBank/DDBJ databases">
        <title>Genome Sequence of Physisporinus lineatus.</title>
        <authorList>
            <person name="Buettner E."/>
        </authorList>
    </citation>
    <scope>NUCLEOTIDE SEQUENCE</scope>
    <source>
        <strain evidence="2">VT162</strain>
    </source>
</reference>
<feature type="coiled-coil region" evidence="1">
    <location>
        <begin position="124"/>
        <end position="160"/>
    </location>
</feature>
<evidence type="ECO:0008006" key="4">
    <source>
        <dbReference type="Google" id="ProtNLM"/>
    </source>
</evidence>
<dbReference type="Proteomes" id="UP001212997">
    <property type="component" value="Unassembled WGS sequence"/>
</dbReference>
<protein>
    <recommendedName>
        <fullName evidence="4">Kinetochore protein</fullName>
    </recommendedName>
</protein>
<evidence type="ECO:0000313" key="2">
    <source>
        <dbReference type="EMBL" id="KAJ3480358.1"/>
    </source>
</evidence>
<dbReference type="GO" id="GO:0000776">
    <property type="term" value="C:kinetochore"/>
    <property type="evidence" value="ECO:0007669"/>
    <property type="project" value="InterPro"/>
</dbReference>
<keyword evidence="3" id="KW-1185">Reference proteome</keyword>
<evidence type="ECO:0000313" key="3">
    <source>
        <dbReference type="Proteomes" id="UP001212997"/>
    </source>
</evidence>